<protein>
    <submittedName>
        <fullName evidence="2">DUF2281 domain-containing protein</fullName>
    </submittedName>
</protein>
<dbReference type="InterPro" id="IPR018739">
    <property type="entry name" value="DUF2281"/>
</dbReference>
<organism evidence="2 3">
    <name type="scientific">Limnoraphis robusta CCNP1315</name>
    <dbReference type="NCBI Taxonomy" id="3110306"/>
    <lineage>
        <taxon>Bacteria</taxon>
        <taxon>Bacillati</taxon>
        <taxon>Cyanobacteriota</taxon>
        <taxon>Cyanophyceae</taxon>
        <taxon>Oscillatoriophycideae</taxon>
        <taxon>Oscillatoriales</taxon>
        <taxon>Sirenicapillariaceae</taxon>
        <taxon>Limnoraphis</taxon>
    </lineage>
</organism>
<gene>
    <name evidence="2" type="ORF">VB854_15840</name>
</gene>
<dbReference type="RefSeq" id="WP_323274608.1">
    <property type="nucleotide sequence ID" value="NZ_JAYGHT010000080.1"/>
</dbReference>
<sequence>MISTSTIIQAINQVLVNLSPEKQQEVLDFAEFLQAKSLQSGLVQPQKSSNWEPGFFEEVIGGWVGEPLERGEQVEKAVLVQELKTLFKRLQSLPEVGEITEEEIIAEINAYRLEK</sequence>
<evidence type="ECO:0000259" key="1">
    <source>
        <dbReference type="Pfam" id="PF10047"/>
    </source>
</evidence>
<feature type="domain" description="DUF2281" evidence="1">
    <location>
        <begin position="11"/>
        <end position="48"/>
    </location>
</feature>
<dbReference type="EMBL" id="JAYGHT010000080">
    <property type="protein sequence ID" value="MEA5520421.1"/>
    <property type="molecule type" value="Genomic_DNA"/>
</dbReference>
<dbReference type="Pfam" id="PF10047">
    <property type="entry name" value="DUF2281"/>
    <property type="match status" value="1"/>
</dbReference>
<comment type="caution">
    <text evidence="2">The sequence shown here is derived from an EMBL/GenBank/DDBJ whole genome shotgun (WGS) entry which is preliminary data.</text>
</comment>
<proteinExistence type="predicted"/>
<name>A0ABU5TZQ8_9CYAN</name>
<accession>A0ABU5TZQ8</accession>
<dbReference type="Proteomes" id="UP001301728">
    <property type="component" value="Unassembled WGS sequence"/>
</dbReference>
<reference evidence="2 3" key="1">
    <citation type="submission" date="2023-12" db="EMBL/GenBank/DDBJ databases">
        <title>Baltic Sea Cyanobacteria.</title>
        <authorList>
            <person name="Delbaje E."/>
            <person name="Fewer D.P."/>
            <person name="Shishido T.K."/>
        </authorList>
    </citation>
    <scope>NUCLEOTIDE SEQUENCE [LARGE SCALE GENOMIC DNA]</scope>
    <source>
        <strain evidence="2 3">CCNP 1315</strain>
    </source>
</reference>
<evidence type="ECO:0000313" key="3">
    <source>
        <dbReference type="Proteomes" id="UP001301728"/>
    </source>
</evidence>
<keyword evidence="3" id="KW-1185">Reference proteome</keyword>
<evidence type="ECO:0000313" key="2">
    <source>
        <dbReference type="EMBL" id="MEA5520421.1"/>
    </source>
</evidence>